<dbReference type="Proteomes" id="UP000295351">
    <property type="component" value="Unassembled WGS sequence"/>
</dbReference>
<protein>
    <submittedName>
        <fullName evidence="4">Kazal-type serine protease inhibitor-like protein</fullName>
    </submittedName>
</protein>
<proteinExistence type="predicted"/>
<dbReference type="EMBL" id="SLVX01000001">
    <property type="protein sequence ID" value="TCN48412.1"/>
    <property type="molecule type" value="Genomic_DNA"/>
</dbReference>
<evidence type="ECO:0000313" key="4">
    <source>
        <dbReference type="EMBL" id="TCN48412.1"/>
    </source>
</evidence>
<dbReference type="RefSeq" id="WP_133032726.1">
    <property type="nucleotide sequence ID" value="NZ_BAABEI010000012.1"/>
</dbReference>
<dbReference type="Pfam" id="PF00050">
    <property type="entry name" value="Kazal_1"/>
    <property type="match status" value="2"/>
</dbReference>
<dbReference type="InterPro" id="IPR053265">
    <property type="entry name" value="Serpin"/>
</dbReference>
<evidence type="ECO:0000259" key="3">
    <source>
        <dbReference type="PROSITE" id="PS51465"/>
    </source>
</evidence>
<gene>
    <name evidence="4" type="ORF">EV665_101144</name>
</gene>
<dbReference type="CDD" id="cd00104">
    <property type="entry name" value="KAZAL_FS"/>
    <property type="match status" value="2"/>
</dbReference>
<feature type="chain" id="PRO_5020453903" evidence="2">
    <location>
        <begin position="25"/>
        <end position="184"/>
    </location>
</feature>
<evidence type="ECO:0000313" key="5">
    <source>
        <dbReference type="Proteomes" id="UP000295351"/>
    </source>
</evidence>
<reference evidence="4 5" key="1">
    <citation type="submission" date="2019-03" db="EMBL/GenBank/DDBJ databases">
        <title>Genomic Encyclopedia of Type Strains, Phase IV (KMG-IV): sequencing the most valuable type-strain genomes for metagenomic binning, comparative biology and taxonomic classification.</title>
        <authorList>
            <person name="Goeker M."/>
        </authorList>
    </citation>
    <scope>NUCLEOTIDE SEQUENCE [LARGE SCALE GENOMIC DNA]</scope>
    <source>
        <strain evidence="4 5">DSM 18401</strain>
    </source>
</reference>
<dbReference type="AlphaFoldDB" id="A0A4R2D5V8"/>
<keyword evidence="2" id="KW-0732">Signal</keyword>
<feature type="domain" description="Kazal-like" evidence="3">
    <location>
        <begin position="45"/>
        <end position="84"/>
    </location>
</feature>
<dbReference type="SUPFAM" id="SSF100895">
    <property type="entry name" value="Kazal-type serine protease inhibitors"/>
    <property type="match status" value="2"/>
</dbReference>
<dbReference type="InterPro" id="IPR002350">
    <property type="entry name" value="Kazal_dom"/>
</dbReference>
<keyword evidence="5" id="KW-1185">Reference proteome</keyword>
<dbReference type="PANTHER" id="PTHR21131:SF0">
    <property type="entry name" value="GEO10195P1-RELATED"/>
    <property type="match status" value="1"/>
</dbReference>
<dbReference type="PROSITE" id="PS51465">
    <property type="entry name" value="KAZAL_2"/>
    <property type="match status" value="1"/>
</dbReference>
<organism evidence="4 5">
    <name type="scientific">Shinella granuli</name>
    <dbReference type="NCBI Taxonomy" id="323621"/>
    <lineage>
        <taxon>Bacteria</taxon>
        <taxon>Pseudomonadati</taxon>
        <taxon>Pseudomonadota</taxon>
        <taxon>Alphaproteobacteria</taxon>
        <taxon>Hyphomicrobiales</taxon>
        <taxon>Rhizobiaceae</taxon>
        <taxon>Shinella</taxon>
    </lineage>
</organism>
<sequence>MISMPFLSRLAGPIVLLLTAGTLAACSVEVDERPGGYNPRPPQLCTREYAPVCGERGRDRQTFANACEARSSGYGIIGRGECQFRRPDRDQVGWQDQGRDGWSNDGRNRPDRDRNRNDRDRRDRDRDDRGDRGDRERPRDQRACTMEYNPVCGRRGTDFKEFGNACSAQAAGFSVYRAGQCPVR</sequence>
<name>A0A4R2D5V8_SHIGR</name>
<accession>A0A4R2D5V8</accession>
<feature type="compositionally biased region" description="Basic and acidic residues" evidence="1">
    <location>
        <begin position="106"/>
        <end position="142"/>
    </location>
</feature>
<feature type="signal peptide" evidence="2">
    <location>
        <begin position="1"/>
        <end position="24"/>
    </location>
</feature>
<dbReference type="PANTHER" id="PTHR21131">
    <property type="entry name" value="SERINE-TYPE ENDOPEPTIDASE INHIBITOR"/>
    <property type="match status" value="1"/>
</dbReference>
<evidence type="ECO:0000256" key="1">
    <source>
        <dbReference type="SAM" id="MobiDB-lite"/>
    </source>
</evidence>
<feature type="region of interest" description="Disordered" evidence="1">
    <location>
        <begin position="87"/>
        <end position="142"/>
    </location>
</feature>
<evidence type="ECO:0000256" key="2">
    <source>
        <dbReference type="SAM" id="SignalP"/>
    </source>
</evidence>
<comment type="caution">
    <text evidence="4">The sequence shown here is derived from an EMBL/GenBank/DDBJ whole genome shotgun (WGS) entry which is preliminary data.</text>
</comment>
<dbReference type="Gene3D" id="3.30.60.30">
    <property type="match status" value="2"/>
</dbReference>
<dbReference type="InterPro" id="IPR036058">
    <property type="entry name" value="Kazal_dom_sf"/>
</dbReference>